<dbReference type="AlphaFoldDB" id="A0A2A6FQW2"/>
<dbReference type="PROSITE" id="PS51257">
    <property type="entry name" value="PROKAR_LIPOPROTEIN"/>
    <property type="match status" value="1"/>
</dbReference>
<protein>
    <recommendedName>
        <fullName evidence="3">ABC transporter substrate-binding protein</fullName>
    </recommendedName>
</protein>
<dbReference type="InterPro" id="IPR050490">
    <property type="entry name" value="Bact_solute-bd_prot1"/>
</dbReference>
<accession>A0A2A6FQW2</accession>
<dbReference type="EMBL" id="NAEP01000045">
    <property type="protein sequence ID" value="PDQ34803.1"/>
    <property type="molecule type" value="Genomic_DNA"/>
</dbReference>
<proteinExistence type="predicted"/>
<dbReference type="Proteomes" id="UP000219994">
    <property type="component" value="Unassembled WGS sequence"/>
</dbReference>
<name>A0A2A6FQW2_9MICO</name>
<dbReference type="Gene3D" id="3.40.190.10">
    <property type="entry name" value="Periplasmic binding protein-like II"/>
    <property type="match status" value="2"/>
</dbReference>
<reference evidence="2" key="1">
    <citation type="submission" date="2017-03" db="EMBL/GenBank/DDBJ databases">
        <authorList>
            <person name="Lund M.B."/>
        </authorList>
    </citation>
    <scope>NUCLEOTIDE SEQUENCE [LARGE SCALE GENOMIC DNA]</scope>
</reference>
<gene>
    <name evidence="1" type="ORF">B5766_09440</name>
</gene>
<dbReference type="CDD" id="cd13585">
    <property type="entry name" value="PBP2_TMBP_like"/>
    <property type="match status" value="1"/>
</dbReference>
<dbReference type="Pfam" id="PF01547">
    <property type="entry name" value="SBP_bac_1"/>
    <property type="match status" value="1"/>
</dbReference>
<evidence type="ECO:0000313" key="1">
    <source>
        <dbReference type="EMBL" id="PDQ34803.1"/>
    </source>
</evidence>
<dbReference type="PANTHER" id="PTHR43649">
    <property type="entry name" value="ARABINOSE-BINDING PROTEIN-RELATED"/>
    <property type="match status" value="1"/>
</dbReference>
<dbReference type="PANTHER" id="PTHR43649:SF12">
    <property type="entry name" value="DIACETYLCHITOBIOSE BINDING PROTEIN DASA"/>
    <property type="match status" value="1"/>
</dbReference>
<sequence>MVLPQRGEEKRVKYSRPITAVVTILALSATLVACSSGGSNSGAGSNKQTVTFWQFNGDQASITAYKSAIASFEAKNPDITVNMQIVPWSDQQQKITTALASGSLPDVSMMGNDVVAQYAANGSLVPLDSYLDGWSASEGIDVKQDMYAGDLSYYTYNGKLYGAPLADETRMLYYNTEFFQKAGLDPNKPPTTWADIEKAAVALKSVVSVPWSAPMSKQYVTVQTFMSVYLSYGASLFDSNGKCGLNTKEFKDALSWYTGLAKSGLTSPDAANLTANDIINQFINGKAGMLIEGPSQYNAIKNANPELFKNIRIAPIPAGPKGQFGFLGGWPLVMWNSSKVKEAAAKWIHFVTSPNGALSDIVQKVGILPGRKSLASKPPWTDAPYNQFADQLSRAYAYQYPAGPSPKMGEIETASIQTAVQEVATGALSVDSATNQLCTDINQILSK</sequence>
<evidence type="ECO:0008006" key="3">
    <source>
        <dbReference type="Google" id="ProtNLM"/>
    </source>
</evidence>
<comment type="caution">
    <text evidence="1">The sequence shown here is derived from an EMBL/GenBank/DDBJ whole genome shotgun (WGS) entry which is preliminary data.</text>
</comment>
<dbReference type="InterPro" id="IPR006059">
    <property type="entry name" value="SBP"/>
</dbReference>
<dbReference type="SUPFAM" id="SSF53850">
    <property type="entry name" value="Periplasmic binding protein-like II"/>
    <property type="match status" value="1"/>
</dbReference>
<evidence type="ECO:0000313" key="2">
    <source>
        <dbReference type="Proteomes" id="UP000219994"/>
    </source>
</evidence>
<organism evidence="1 2">
    <name type="scientific">Candidatus Lumbricidiphila eiseniae</name>
    <dbReference type="NCBI Taxonomy" id="1969409"/>
    <lineage>
        <taxon>Bacteria</taxon>
        <taxon>Bacillati</taxon>
        <taxon>Actinomycetota</taxon>
        <taxon>Actinomycetes</taxon>
        <taxon>Micrococcales</taxon>
        <taxon>Microbacteriaceae</taxon>
        <taxon>Candidatus Lumbricidiphila</taxon>
    </lineage>
</organism>